<keyword evidence="3" id="KW-0479">Metal-binding</keyword>
<dbReference type="Pfam" id="PF01422">
    <property type="entry name" value="zf-NF-X1"/>
    <property type="match status" value="10"/>
</dbReference>
<evidence type="ECO:0000256" key="6">
    <source>
        <dbReference type="ARBA" id="ARBA00022833"/>
    </source>
</evidence>
<proteinExistence type="inferred from homology"/>
<dbReference type="Proteomes" id="UP000008312">
    <property type="component" value="Unassembled WGS sequence"/>
</dbReference>
<keyword evidence="5 10" id="KW-0863">Zinc-finger</keyword>
<evidence type="ECO:0000313" key="14">
    <source>
        <dbReference type="EMBL" id="CBK20994.2"/>
    </source>
</evidence>
<reference evidence="14" key="1">
    <citation type="submission" date="2010-02" db="EMBL/GenBank/DDBJ databases">
        <title>Sequencing and annotation of the Blastocystis hominis genome.</title>
        <authorList>
            <person name="Wincker P."/>
        </authorList>
    </citation>
    <scope>NUCLEOTIDE SEQUENCE</scope>
    <source>
        <strain evidence="14">Singapore isolate B</strain>
    </source>
</reference>
<evidence type="ECO:0000256" key="9">
    <source>
        <dbReference type="ARBA" id="ARBA00023242"/>
    </source>
</evidence>
<evidence type="ECO:0000313" key="15">
    <source>
        <dbReference type="Proteomes" id="UP000008312"/>
    </source>
</evidence>
<feature type="region of interest" description="Disordered" evidence="11">
    <location>
        <begin position="647"/>
        <end position="676"/>
    </location>
</feature>
<feature type="transmembrane region" description="Helical" evidence="12">
    <location>
        <begin position="681"/>
        <end position="703"/>
    </location>
</feature>
<dbReference type="OMA" id="CISHETG"/>
<keyword evidence="15" id="KW-1185">Reference proteome</keyword>
<dbReference type="AlphaFoldDB" id="D8LYV5"/>
<dbReference type="OrthoDB" id="536399at2759"/>
<accession>D8LYV5</accession>
<dbReference type="InParanoid" id="D8LYV5"/>
<evidence type="ECO:0000259" key="13">
    <source>
        <dbReference type="PROSITE" id="PS50016"/>
    </source>
</evidence>
<keyword evidence="12" id="KW-0472">Membrane</keyword>
<dbReference type="EMBL" id="FN668640">
    <property type="protein sequence ID" value="CBK20994.2"/>
    <property type="molecule type" value="Genomic_DNA"/>
</dbReference>
<dbReference type="InterPro" id="IPR034078">
    <property type="entry name" value="NFX1_fam"/>
</dbReference>
<name>D8LYV5_BLAHO</name>
<dbReference type="RefSeq" id="XP_012895042.1">
    <property type="nucleotide sequence ID" value="XM_013039588.1"/>
</dbReference>
<dbReference type="InterPro" id="IPR019786">
    <property type="entry name" value="Zinc_finger_PHD-type_CS"/>
</dbReference>
<dbReference type="GeneID" id="24918497"/>
<evidence type="ECO:0000256" key="5">
    <source>
        <dbReference type="ARBA" id="ARBA00022771"/>
    </source>
</evidence>
<evidence type="ECO:0000256" key="8">
    <source>
        <dbReference type="ARBA" id="ARBA00023163"/>
    </source>
</evidence>
<keyword evidence="7" id="KW-0805">Transcription regulation</keyword>
<evidence type="ECO:0000256" key="1">
    <source>
        <dbReference type="ARBA" id="ARBA00004123"/>
    </source>
</evidence>
<evidence type="ECO:0000256" key="12">
    <source>
        <dbReference type="SAM" id="Phobius"/>
    </source>
</evidence>
<keyword evidence="9" id="KW-0539">Nucleus</keyword>
<dbReference type="GO" id="GO:0005634">
    <property type="term" value="C:nucleus"/>
    <property type="evidence" value="ECO:0007669"/>
    <property type="project" value="UniProtKB-SubCell"/>
</dbReference>
<keyword evidence="4" id="KW-0677">Repeat</keyword>
<dbReference type="PANTHER" id="PTHR12360">
    <property type="entry name" value="NUCLEAR TRANSCRIPTION FACTOR, X-BOX BINDING 1 NFX1"/>
    <property type="match status" value="1"/>
</dbReference>
<evidence type="ECO:0000256" key="11">
    <source>
        <dbReference type="SAM" id="MobiDB-lite"/>
    </source>
</evidence>
<dbReference type="GO" id="GO:0000977">
    <property type="term" value="F:RNA polymerase II transcription regulatory region sequence-specific DNA binding"/>
    <property type="evidence" value="ECO:0007669"/>
    <property type="project" value="TreeGrafter"/>
</dbReference>
<keyword evidence="6" id="KW-0862">Zinc</keyword>
<evidence type="ECO:0000256" key="3">
    <source>
        <dbReference type="ARBA" id="ARBA00022723"/>
    </source>
</evidence>
<evidence type="ECO:0000256" key="10">
    <source>
        <dbReference type="PROSITE-ProRule" id="PRU00146"/>
    </source>
</evidence>
<dbReference type="InterPro" id="IPR019787">
    <property type="entry name" value="Znf_PHD-finger"/>
</dbReference>
<dbReference type="CDD" id="cd06008">
    <property type="entry name" value="NF-X1-zinc-finger"/>
    <property type="match status" value="6"/>
</dbReference>
<comment type="subcellular location">
    <subcellularLocation>
        <location evidence="1">Nucleus</location>
    </subcellularLocation>
</comment>
<dbReference type="SMART" id="SM00438">
    <property type="entry name" value="ZnF_NFX"/>
    <property type="match status" value="11"/>
</dbReference>
<dbReference type="GO" id="GO:0000981">
    <property type="term" value="F:DNA-binding transcription factor activity, RNA polymerase II-specific"/>
    <property type="evidence" value="ECO:0007669"/>
    <property type="project" value="TreeGrafter"/>
</dbReference>
<dbReference type="GO" id="GO:0008270">
    <property type="term" value="F:zinc ion binding"/>
    <property type="evidence" value="ECO:0007669"/>
    <property type="project" value="UniProtKB-KW"/>
</dbReference>
<evidence type="ECO:0000256" key="7">
    <source>
        <dbReference type="ARBA" id="ARBA00023015"/>
    </source>
</evidence>
<dbReference type="PANTHER" id="PTHR12360:SF12">
    <property type="entry name" value="TRANSCRIPTIONAL REPRESSOR NF-X1"/>
    <property type="match status" value="1"/>
</dbReference>
<evidence type="ECO:0000256" key="2">
    <source>
        <dbReference type="ARBA" id="ARBA00007269"/>
    </source>
</evidence>
<organism evidence="14">
    <name type="scientific">Blastocystis hominis</name>
    <dbReference type="NCBI Taxonomy" id="12968"/>
    <lineage>
        <taxon>Eukaryota</taxon>
        <taxon>Sar</taxon>
        <taxon>Stramenopiles</taxon>
        <taxon>Bigyra</taxon>
        <taxon>Opalozoa</taxon>
        <taxon>Opalinata</taxon>
        <taxon>Blastocystidae</taxon>
        <taxon>Blastocystis</taxon>
    </lineage>
</organism>
<dbReference type="PROSITE" id="PS50016">
    <property type="entry name" value="ZF_PHD_2"/>
    <property type="match status" value="1"/>
</dbReference>
<feature type="domain" description="PHD-type" evidence="13">
    <location>
        <begin position="1"/>
        <end position="66"/>
    </location>
</feature>
<keyword evidence="12" id="KW-1133">Transmembrane helix</keyword>
<sequence>MECVVCNENIGREEAIWSCPDCFTIYHLRCVSSWFWLFLLRYPAIKNKQSTSSVSREWTCKYCNKENTAVPNRYFCYCGKKENPEFDPWLPPHSCGNLCGRTLPCGHVCNERCHAGPCPPCPRIVTISCPCGKTKRTVRCSLQHQESPENLCSLPCLKWLSCGKHRCRHKCHYGPCPDCAQTIHQTCFCGSESRDVPCGQDVSAHYSCGKICNKPLQCGHHVCSLPCHEGECPPCPTLPPRTCFCGKKQFDLPCTAATPSCHQTCDRLLACGHRCPHSCHPPPCPPCEQFVLKACRCGATQKQCKCSEVLLCTTRCNALKACGVHRCNRRCCDGQHAPCTQICNKPLSCGRHTCQLPCHSGNCPPCLLTVTITCDCGATTQTVLCKDYRRSLYPPCPQLCTKPSHCSHPHIQEHQCHAGKCPPCTLPCGKALPCGHTCSAICHEGEPCPPCAELVEIRCAGGHETLQVRCSEKNKVVCCDQPCGKLLSCGKHTCSLRCHSSETPCETCKQLCPGRPGCPHPCSRVFCHAGACDPCHQPVKRPCFCGKTSKTFECREVSGKSDSGFFSCGKVCGKPLQGCKHGCRLVCHEGVCGKCEQEIVAKCACGSRVERIQCWKAQQMEGYNAANVVQILLPCLDTCNAQSSTISQDKSTQSSKDSPSKPDQTISKPSSSSSSSSSSQLWLWIVALSVFIAVLSFLLRLFLVHCIVYCNKQ</sequence>
<dbReference type="GO" id="GO:0000122">
    <property type="term" value="P:negative regulation of transcription by RNA polymerase II"/>
    <property type="evidence" value="ECO:0007669"/>
    <property type="project" value="TreeGrafter"/>
</dbReference>
<evidence type="ECO:0000256" key="4">
    <source>
        <dbReference type="ARBA" id="ARBA00022737"/>
    </source>
</evidence>
<keyword evidence="8" id="KW-0804">Transcription</keyword>
<gene>
    <name evidence="14" type="ORF">GSBLH_T00001224001</name>
</gene>
<dbReference type="InterPro" id="IPR000967">
    <property type="entry name" value="Znf_NFX1"/>
</dbReference>
<dbReference type="PROSITE" id="PS01359">
    <property type="entry name" value="ZF_PHD_1"/>
    <property type="match status" value="1"/>
</dbReference>
<comment type="similarity">
    <text evidence="2">Belongs to the NFX1 family.</text>
</comment>
<keyword evidence="12" id="KW-0812">Transmembrane</keyword>
<protein>
    <recommendedName>
        <fullName evidence="13">PHD-type domain-containing protein</fullName>
    </recommendedName>
</protein>